<dbReference type="RefSeq" id="WP_004289860.1">
    <property type="nucleotide sequence ID" value="NZ_CABKNQ010000019.1"/>
</dbReference>
<dbReference type="AlphaFoldDB" id="A0A380YQN2"/>
<reference evidence="1 2" key="1">
    <citation type="submission" date="2018-06" db="EMBL/GenBank/DDBJ databases">
        <authorList>
            <consortium name="Pathogen Informatics"/>
            <person name="Doyle S."/>
        </authorList>
    </citation>
    <scope>NUCLEOTIDE SEQUENCE [LARGE SCALE GENOMIC DNA]</scope>
    <source>
        <strain evidence="1 2">NCTC11155</strain>
    </source>
</reference>
<dbReference type="OrthoDB" id="624377at2"/>
<proteinExistence type="predicted"/>
<dbReference type="EMBL" id="UFSX01000001">
    <property type="protein sequence ID" value="SUV28752.1"/>
    <property type="molecule type" value="Genomic_DNA"/>
</dbReference>
<name>A0A380YQN2_9BACE</name>
<evidence type="ECO:0000313" key="1">
    <source>
        <dbReference type="EMBL" id="SUV28752.1"/>
    </source>
</evidence>
<dbReference type="STRING" id="483216.BACEGG_01565"/>
<dbReference type="Proteomes" id="UP000254424">
    <property type="component" value="Unassembled WGS sequence"/>
</dbReference>
<gene>
    <name evidence="1" type="ORF">NCTC11155_00705</name>
</gene>
<dbReference type="GeneID" id="93070643"/>
<accession>A0A380YQN2</accession>
<sequence length="395" mass="46479">MSYSKIIYIRYIPLTRKIYDDFYMQDVIANGIEVEYWDISSIFYSSKLEQEDSSHLVKTLFFNSYESLALSLSSLKENEKTLFISLMTFEKKLVPLFALFTKYNCSVAGFGRNMLPIGCNSYPISFFSKLKRFNYSKFLNYITNRLVEFNIKFGRLKTYDVVFLAGNEGYKALGYIPFSSIQKMHRILINSTDYDTYLAQKKEETLVDVNFEYILFLDEYLPFHPDWYLLGMNTIPSERYYEQLNKYFDKVELTFGKPVVIAAHPKALKYKEKNYFNGRKVYFGATSQLTKNADFVIAHMSTSISYSILYGKKLHFITSQDIKNRLYASHCCIINFAYYLDCNCQYFDRETEPIDVVESFSESAYTKYIYNFLTSEKTKSIESKNAFMNFIMCNQ</sequence>
<evidence type="ECO:0000313" key="2">
    <source>
        <dbReference type="Proteomes" id="UP000254424"/>
    </source>
</evidence>
<protein>
    <submittedName>
        <fullName evidence="1">Uncharacterized protein</fullName>
    </submittedName>
</protein>
<organism evidence="1 2">
    <name type="scientific">Bacteroides eggerthii</name>
    <dbReference type="NCBI Taxonomy" id="28111"/>
    <lineage>
        <taxon>Bacteria</taxon>
        <taxon>Pseudomonadati</taxon>
        <taxon>Bacteroidota</taxon>
        <taxon>Bacteroidia</taxon>
        <taxon>Bacteroidales</taxon>
        <taxon>Bacteroidaceae</taxon>
        <taxon>Bacteroides</taxon>
    </lineage>
</organism>